<comment type="caution">
    <text evidence="1">The sequence shown here is derived from an EMBL/GenBank/DDBJ whole genome shotgun (WGS) entry which is preliminary data.</text>
</comment>
<dbReference type="RefSeq" id="WP_195129236.1">
    <property type="nucleotide sequence ID" value="NZ_JADLQX010000006.1"/>
</dbReference>
<keyword evidence="2" id="KW-1185">Reference proteome</keyword>
<proteinExistence type="predicted"/>
<reference evidence="1 2" key="1">
    <citation type="submission" date="2020-10" db="EMBL/GenBank/DDBJ databases">
        <title>Identification of Nocardia species via Next-generation sequencing and recognition of intraspecies genetic diversity.</title>
        <authorList>
            <person name="Li P."/>
            <person name="Li P."/>
            <person name="Lu B."/>
        </authorList>
    </citation>
    <scope>NUCLEOTIDE SEQUENCE [LARGE SCALE GENOMIC DNA]</scope>
    <source>
        <strain evidence="1 2">BJ06-0157</strain>
    </source>
</reference>
<organism evidence="1 2">
    <name type="scientific">Nocardia amamiensis</name>
    <dbReference type="NCBI Taxonomy" id="404578"/>
    <lineage>
        <taxon>Bacteria</taxon>
        <taxon>Bacillati</taxon>
        <taxon>Actinomycetota</taxon>
        <taxon>Actinomycetes</taxon>
        <taxon>Mycobacteriales</taxon>
        <taxon>Nocardiaceae</taxon>
        <taxon>Nocardia</taxon>
    </lineage>
</organism>
<evidence type="ECO:0000313" key="2">
    <source>
        <dbReference type="Proteomes" id="UP000702209"/>
    </source>
</evidence>
<sequence length="158" mass="17636">MTMQDVQEIRLIADNVLAAPDWFTPEQVSTACGAELREVSSTNPYAREFAAHLDGEPFSSIVFRCPLAPEARSSSLAIMYVARDVRITRTDMAARFELPIESARINPRIPPDGTVSFTLGQGARTIRLRFDARSKLLRDVSVHENRAQFRRPSSGSLE</sequence>
<name>A0ABS0CQ41_9NOCA</name>
<dbReference type="Proteomes" id="UP000702209">
    <property type="component" value="Unassembled WGS sequence"/>
</dbReference>
<dbReference type="EMBL" id="JADLQX010000006">
    <property type="protein sequence ID" value="MBF6297918.1"/>
    <property type="molecule type" value="Genomic_DNA"/>
</dbReference>
<gene>
    <name evidence="1" type="ORF">IU459_10205</name>
</gene>
<accession>A0ABS0CQ41</accession>
<protein>
    <submittedName>
        <fullName evidence="1">Uncharacterized protein</fullName>
    </submittedName>
</protein>
<evidence type="ECO:0000313" key="1">
    <source>
        <dbReference type="EMBL" id="MBF6297918.1"/>
    </source>
</evidence>